<dbReference type="EMBL" id="JARBHB010000005">
    <property type="protein sequence ID" value="KAJ8883977.1"/>
    <property type="molecule type" value="Genomic_DNA"/>
</dbReference>
<keyword evidence="2" id="KW-1185">Reference proteome</keyword>
<name>A0ABQ9HI13_9NEOP</name>
<protein>
    <submittedName>
        <fullName evidence="1">Uncharacterized protein</fullName>
    </submittedName>
</protein>
<dbReference type="Proteomes" id="UP001159363">
    <property type="component" value="Chromosome 4"/>
</dbReference>
<evidence type="ECO:0000313" key="1">
    <source>
        <dbReference type="EMBL" id="KAJ8883977.1"/>
    </source>
</evidence>
<evidence type="ECO:0000313" key="2">
    <source>
        <dbReference type="Proteomes" id="UP001159363"/>
    </source>
</evidence>
<organism evidence="1 2">
    <name type="scientific">Dryococelus australis</name>
    <dbReference type="NCBI Taxonomy" id="614101"/>
    <lineage>
        <taxon>Eukaryota</taxon>
        <taxon>Metazoa</taxon>
        <taxon>Ecdysozoa</taxon>
        <taxon>Arthropoda</taxon>
        <taxon>Hexapoda</taxon>
        <taxon>Insecta</taxon>
        <taxon>Pterygota</taxon>
        <taxon>Neoptera</taxon>
        <taxon>Polyneoptera</taxon>
        <taxon>Phasmatodea</taxon>
        <taxon>Verophasmatodea</taxon>
        <taxon>Anareolatae</taxon>
        <taxon>Phasmatidae</taxon>
        <taxon>Eurycanthinae</taxon>
        <taxon>Dryococelus</taxon>
    </lineage>
</organism>
<gene>
    <name evidence="1" type="ORF">PR048_015833</name>
</gene>
<accession>A0ABQ9HI13</accession>
<reference evidence="1 2" key="1">
    <citation type="submission" date="2023-02" db="EMBL/GenBank/DDBJ databases">
        <title>LHISI_Scaffold_Assembly.</title>
        <authorList>
            <person name="Stuart O.P."/>
            <person name="Cleave R."/>
            <person name="Magrath M.J.L."/>
            <person name="Mikheyev A.S."/>
        </authorList>
    </citation>
    <scope>NUCLEOTIDE SEQUENCE [LARGE SCALE GENOMIC DNA]</scope>
    <source>
        <strain evidence="1">Daus_M_001</strain>
        <tissue evidence="1">Leg muscle</tissue>
    </source>
</reference>
<proteinExistence type="predicted"/>
<comment type="caution">
    <text evidence="1">The sequence shown here is derived from an EMBL/GenBank/DDBJ whole genome shotgun (WGS) entry which is preliminary data.</text>
</comment>
<sequence>MDTLKTVMFTQCIIAFNESFVPLDGTNNDDDNGKSIAVIWHEAIAGRKQEDPISAFFTFFLKKRNKKKIVLWLYKCVAQNKNWTLLSFITYLVNSDEVATEEIQLNYFEKGHNFMLADSFHHQAELSL</sequence>